<dbReference type="InterPro" id="IPR016181">
    <property type="entry name" value="Acyl_CoA_acyltransferase"/>
</dbReference>
<evidence type="ECO:0000313" key="9">
    <source>
        <dbReference type="Proteomes" id="UP000470213"/>
    </source>
</evidence>
<dbReference type="RefSeq" id="WP_163085085.1">
    <property type="nucleotide sequence ID" value="NZ_JAAAWN010000010.1"/>
</dbReference>
<dbReference type="Proteomes" id="UP000470213">
    <property type="component" value="Unassembled WGS sequence"/>
</dbReference>
<dbReference type="GO" id="GO:0016755">
    <property type="term" value="F:aminoacyltransferase activity"/>
    <property type="evidence" value="ECO:0007669"/>
    <property type="project" value="InterPro"/>
</dbReference>
<name>A0A7X5RKW6_9ALTE</name>
<evidence type="ECO:0000256" key="3">
    <source>
        <dbReference type="ARBA" id="ARBA00022960"/>
    </source>
</evidence>
<reference evidence="8 9" key="1">
    <citation type="submission" date="2020-01" db="EMBL/GenBank/DDBJ databases">
        <authorList>
            <person name="Chen J."/>
            <person name="Zhu S."/>
            <person name="Yang J."/>
        </authorList>
    </citation>
    <scope>NUCLEOTIDE SEQUENCE [LARGE SCALE GENOMIC DNA]</scope>
    <source>
        <strain evidence="8 9">345S023</strain>
    </source>
</reference>
<keyword evidence="5" id="KW-0012">Acyltransferase</keyword>
<dbReference type="PROSITE" id="PS51191">
    <property type="entry name" value="FEMABX"/>
    <property type="match status" value="1"/>
</dbReference>
<keyword evidence="4" id="KW-0573">Peptidoglycan synthesis</keyword>
<dbReference type="InterPro" id="IPR050644">
    <property type="entry name" value="PG_Glycine_Bridge_Synth"/>
</dbReference>
<dbReference type="AlphaFoldDB" id="A0A7X5RKW6"/>
<dbReference type="PANTHER" id="PTHR36174:SF1">
    <property type="entry name" value="LIPID II:GLYCINE GLYCYLTRANSFERASE"/>
    <property type="match status" value="1"/>
</dbReference>
<protein>
    <submittedName>
        <fullName evidence="8">GNAT family N-acetyltransferase</fullName>
    </submittedName>
</protein>
<evidence type="ECO:0000256" key="5">
    <source>
        <dbReference type="ARBA" id="ARBA00023315"/>
    </source>
</evidence>
<dbReference type="Gene3D" id="3.40.630.30">
    <property type="match status" value="1"/>
</dbReference>
<evidence type="ECO:0000313" key="8">
    <source>
        <dbReference type="EMBL" id="NDV91413.1"/>
    </source>
</evidence>
<evidence type="ECO:0000256" key="4">
    <source>
        <dbReference type="ARBA" id="ARBA00022984"/>
    </source>
</evidence>
<dbReference type="PANTHER" id="PTHR36174">
    <property type="entry name" value="LIPID II:GLYCINE GLYCYLTRANSFERASE"/>
    <property type="match status" value="1"/>
</dbReference>
<keyword evidence="2 8" id="KW-0808">Transferase</keyword>
<evidence type="ECO:0000256" key="2">
    <source>
        <dbReference type="ARBA" id="ARBA00022679"/>
    </source>
</evidence>
<comment type="caution">
    <text evidence="8">The sequence shown here is derived from an EMBL/GenBank/DDBJ whole genome shotgun (WGS) entry which is preliminary data.</text>
</comment>
<organism evidence="8 9">
    <name type="scientific">Alteromonas profundi</name>
    <dbReference type="NCBI Taxonomy" id="2696062"/>
    <lineage>
        <taxon>Bacteria</taxon>
        <taxon>Pseudomonadati</taxon>
        <taxon>Pseudomonadota</taxon>
        <taxon>Gammaproteobacteria</taxon>
        <taxon>Alteromonadales</taxon>
        <taxon>Alteromonadaceae</taxon>
        <taxon>Alteromonas/Salinimonas group</taxon>
        <taxon>Alteromonas</taxon>
    </lineage>
</organism>
<dbReference type="GO" id="GO:0071555">
    <property type="term" value="P:cell wall organization"/>
    <property type="evidence" value="ECO:0007669"/>
    <property type="project" value="UniProtKB-KW"/>
</dbReference>
<evidence type="ECO:0000256" key="6">
    <source>
        <dbReference type="ARBA" id="ARBA00023316"/>
    </source>
</evidence>
<evidence type="ECO:0000259" key="7">
    <source>
        <dbReference type="Pfam" id="PF13480"/>
    </source>
</evidence>
<keyword evidence="9" id="KW-1185">Reference proteome</keyword>
<keyword evidence="6" id="KW-0961">Cell wall biogenesis/degradation</keyword>
<dbReference type="GO" id="GO:0009252">
    <property type="term" value="P:peptidoglycan biosynthetic process"/>
    <property type="evidence" value="ECO:0007669"/>
    <property type="project" value="UniProtKB-KW"/>
</dbReference>
<proteinExistence type="inferred from homology"/>
<gene>
    <name evidence="8" type="ORF">GTH32_09495</name>
</gene>
<dbReference type="SUPFAM" id="SSF55729">
    <property type="entry name" value="Acyl-CoA N-acyltransferases (Nat)"/>
    <property type="match status" value="1"/>
</dbReference>
<accession>A0A7X5RKW6</accession>
<keyword evidence="3" id="KW-0133">Cell shape</keyword>
<dbReference type="GO" id="GO:0008360">
    <property type="term" value="P:regulation of cell shape"/>
    <property type="evidence" value="ECO:0007669"/>
    <property type="project" value="UniProtKB-KW"/>
</dbReference>
<feature type="domain" description="BioF2-like acetyltransferase" evidence="7">
    <location>
        <begin position="152"/>
        <end position="291"/>
    </location>
</feature>
<comment type="similarity">
    <text evidence="1">Belongs to the FemABX family.</text>
</comment>
<dbReference type="Pfam" id="PF13480">
    <property type="entry name" value="Acetyltransf_6"/>
    <property type="match status" value="1"/>
</dbReference>
<dbReference type="EMBL" id="JAAAWN010000010">
    <property type="protein sequence ID" value="NDV91413.1"/>
    <property type="molecule type" value="Genomic_DNA"/>
</dbReference>
<dbReference type="InterPro" id="IPR038740">
    <property type="entry name" value="BioF2-like_GNAT_dom"/>
</dbReference>
<evidence type="ECO:0000256" key="1">
    <source>
        <dbReference type="ARBA" id="ARBA00009943"/>
    </source>
</evidence>
<dbReference type="InterPro" id="IPR003447">
    <property type="entry name" value="FEMABX"/>
</dbReference>
<sequence>MVELTVNVATIADKLRWDEYVDNHPDSTPYHRFAWQEAVQSAYGHSMAGVIATNSVNKQVCGVFPAVLMKSPFSHKHLCALPYCDLGHGLADAPEVIKQMQQRLSDIGKNSGSRILEVRKHTTAPYDLSALAGQKVRMVLPLPSSGELLLQSFKSKLRSQIKKAQKNGLTVRLGNTQNSINEFYDVYAQNMRDLGSPVHAKRWFEEIVDGYDKNAIISVVFHDEKPIGAGIVLCNKQTASIPWASTLREFNRLAPNMLLYWSLLEHCANNGIEHFDFGRSTFNEGTYRFKKQWGAEPQLLIWDRFDLEGKQLKQPSQVQKNSRLRPFVEKVWCKLPLALTVRVGGFIRPYISL</sequence>